<gene>
    <name evidence="2" type="ORF">TrST_g3217</name>
</gene>
<name>A0A9W7AB75_9STRA</name>
<dbReference type="Proteomes" id="UP001165085">
    <property type="component" value="Unassembled WGS sequence"/>
</dbReference>
<feature type="signal peptide" evidence="1">
    <location>
        <begin position="1"/>
        <end position="21"/>
    </location>
</feature>
<comment type="caution">
    <text evidence="2">The sequence shown here is derived from an EMBL/GenBank/DDBJ whole genome shotgun (WGS) entry which is preliminary data.</text>
</comment>
<evidence type="ECO:0000313" key="2">
    <source>
        <dbReference type="EMBL" id="GMH69057.1"/>
    </source>
</evidence>
<feature type="chain" id="PRO_5040981201" description="Cyanovirin-N domain-containing protein" evidence="1">
    <location>
        <begin position="22"/>
        <end position="144"/>
    </location>
</feature>
<accession>A0A9W7AB75</accession>
<reference evidence="3" key="1">
    <citation type="journal article" date="2023" name="Commun. Biol.">
        <title>Genome analysis of Parmales, the sister group of diatoms, reveals the evolutionary specialization of diatoms from phago-mixotrophs to photoautotrophs.</title>
        <authorList>
            <person name="Ban H."/>
            <person name="Sato S."/>
            <person name="Yoshikawa S."/>
            <person name="Yamada K."/>
            <person name="Nakamura Y."/>
            <person name="Ichinomiya M."/>
            <person name="Sato N."/>
            <person name="Blanc-Mathieu R."/>
            <person name="Endo H."/>
            <person name="Kuwata A."/>
            <person name="Ogata H."/>
        </authorList>
    </citation>
    <scope>NUCLEOTIDE SEQUENCE [LARGE SCALE GENOMIC DNA]</scope>
    <source>
        <strain evidence="3">NIES 3701</strain>
    </source>
</reference>
<dbReference type="AlphaFoldDB" id="A0A9W7AB75"/>
<keyword evidence="3" id="KW-1185">Reference proteome</keyword>
<evidence type="ECO:0000313" key="3">
    <source>
        <dbReference type="Proteomes" id="UP001165085"/>
    </source>
</evidence>
<dbReference type="EMBL" id="BRXY01000129">
    <property type="protein sequence ID" value="GMH69057.1"/>
    <property type="molecule type" value="Genomic_DNA"/>
</dbReference>
<proteinExistence type="predicted"/>
<evidence type="ECO:0000256" key="1">
    <source>
        <dbReference type="SAM" id="SignalP"/>
    </source>
</evidence>
<organism evidence="2 3">
    <name type="scientific">Triparma strigata</name>
    <dbReference type="NCBI Taxonomy" id="1606541"/>
    <lineage>
        <taxon>Eukaryota</taxon>
        <taxon>Sar</taxon>
        <taxon>Stramenopiles</taxon>
        <taxon>Ochrophyta</taxon>
        <taxon>Bolidophyceae</taxon>
        <taxon>Parmales</taxon>
        <taxon>Triparmaceae</taxon>
        <taxon>Triparma</taxon>
    </lineage>
</organism>
<protein>
    <recommendedName>
        <fullName evidence="4">Cyanovirin-N domain-containing protein</fullName>
    </recommendedName>
</protein>
<sequence>MIMKFLPKVTLTLCLLPTVAAFGDVPSRGPTLSCLCDGRFALGDKVKYCHEDHTPFAGYHDENGNLVPNGGPAPNHDEIESCTVIGMRDGELALQCPPVVDTGVDGHYFCPAMDSNGCNPCTDEQASDYNQRYWALPCHEICLA</sequence>
<evidence type="ECO:0008006" key="4">
    <source>
        <dbReference type="Google" id="ProtNLM"/>
    </source>
</evidence>
<keyword evidence="1" id="KW-0732">Signal</keyword>